<dbReference type="Pfam" id="PF00857">
    <property type="entry name" value="Isochorismatase"/>
    <property type="match status" value="1"/>
</dbReference>
<dbReference type="SUPFAM" id="SSF52499">
    <property type="entry name" value="Isochorismatase-like hydrolases"/>
    <property type="match status" value="1"/>
</dbReference>
<dbReference type="RefSeq" id="XP_016217490.1">
    <property type="nucleotide sequence ID" value="XM_016354478.1"/>
</dbReference>
<dbReference type="HOGENOM" id="CLU_611396_0_0_1"/>
<dbReference type="AlphaFoldDB" id="A0A0D1XXV6"/>
<dbReference type="OrthoDB" id="445341at2759"/>
<organism evidence="5 6">
    <name type="scientific">Verruconis gallopava</name>
    <dbReference type="NCBI Taxonomy" id="253628"/>
    <lineage>
        <taxon>Eukaryota</taxon>
        <taxon>Fungi</taxon>
        <taxon>Dikarya</taxon>
        <taxon>Ascomycota</taxon>
        <taxon>Pezizomycotina</taxon>
        <taxon>Dothideomycetes</taxon>
        <taxon>Pleosporomycetidae</taxon>
        <taxon>Venturiales</taxon>
        <taxon>Sympoventuriaceae</taxon>
        <taxon>Verruconis</taxon>
    </lineage>
</organism>
<dbReference type="Proteomes" id="UP000053259">
    <property type="component" value="Unassembled WGS sequence"/>
</dbReference>
<evidence type="ECO:0000259" key="4">
    <source>
        <dbReference type="Pfam" id="PF00857"/>
    </source>
</evidence>
<keyword evidence="2" id="KW-0378">Hydrolase</keyword>
<evidence type="ECO:0000256" key="3">
    <source>
        <dbReference type="SAM" id="MobiDB-lite"/>
    </source>
</evidence>
<feature type="region of interest" description="Disordered" evidence="3">
    <location>
        <begin position="401"/>
        <end position="448"/>
    </location>
</feature>
<accession>A0A0D1XXV6</accession>
<sequence>MAESVLAALLAQKQPAVDGNQALLVFGLQNDFVGPNPKVQLSMDSGWVERIKELVPKFREYAGDIIFVRSEVAQDSLKNLDSDKVILNLLDPEGSENVVEGSKDGERSPSKGKKKTKRSRMAQFLKDIRRNEPVEEPSVPIGTEAEEIYRNRGGDGPCCEPGSEGAALRADIQALVEPEDILVVKSNFSAFTGTDLLIQLRMKIITELYLVGCLSNMSIFATAQEAASHGFVLNIVEDCLGYKSKARHDVALNYMKEQMGAYTTTSSAILAAFEDSTENATGTQAAAHEGDAEDPFGLNAALEALGLEGKDRRSVQSQDMDVTSLAESLAASSLNVRSLNLQSPPQTASASRPPTAGAANESQSPSLSKNLRSFRSTPDIRNRANVRVRVRRRAEADLPNVPELPKAALHSKTLSHENERAEMIQSILEAKKDQEKKASPQKKGESSR</sequence>
<dbReference type="Gene3D" id="3.40.50.850">
    <property type="entry name" value="Isochorismatase-like"/>
    <property type="match status" value="1"/>
</dbReference>
<keyword evidence="6" id="KW-1185">Reference proteome</keyword>
<comment type="similarity">
    <text evidence="1">Belongs to the isochorismatase family.</text>
</comment>
<feature type="compositionally biased region" description="Basic and acidic residues" evidence="3">
    <location>
        <begin position="429"/>
        <end position="448"/>
    </location>
</feature>
<dbReference type="InterPro" id="IPR036380">
    <property type="entry name" value="Isochorismatase-like_sf"/>
</dbReference>
<dbReference type="VEuPathDB" id="FungiDB:PV09_01568"/>
<evidence type="ECO:0000313" key="6">
    <source>
        <dbReference type="Proteomes" id="UP000053259"/>
    </source>
</evidence>
<gene>
    <name evidence="5" type="ORF">PV09_01568</name>
</gene>
<feature type="domain" description="Isochorismatase-like" evidence="4">
    <location>
        <begin position="148"/>
        <end position="266"/>
    </location>
</feature>
<reference evidence="5 6" key="1">
    <citation type="submission" date="2015-01" db="EMBL/GenBank/DDBJ databases">
        <title>The Genome Sequence of Ochroconis gallopava CBS43764.</title>
        <authorList>
            <consortium name="The Broad Institute Genomics Platform"/>
            <person name="Cuomo C."/>
            <person name="de Hoog S."/>
            <person name="Gorbushina A."/>
            <person name="Stielow B."/>
            <person name="Teixiera M."/>
            <person name="Abouelleil A."/>
            <person name="Chapman S.B."/>
            <person name="Priest M."/>
            <person name="Young S.K."/>
            <person name="Wortman J."/>
            <person name="Nusbaum C."/>
            <person name="Birren B."/>
        </authorList>
    </citation>
    <scope>NUCLEOTIDE SEQUENCE [LARGE SCALE GENOMIC DNA]</scope>
    <source>
        <strain evidence="5 6">CBS 43764</strain>
    </source>
</reference>
<evidence type="ECO:0000256" key="2">
    <source>
        <dbReference type="ARBA" id="ARBA00022801"/>
    </source>
</evidence>
<dbReference type="GeneID" id="27309541"/>
<dbReference type="GO" id="GO:0016787">
    <property type="term" value="F:hydrolase activity"/>
    <property type="evidence" value="ECO:0007669"/>
    <property type="project" value="UniProtKB-KW"/>
</dbReference>
<protein>
    <recommendedName>
        <fullName evidence="4">Isochorismatase-like domain-containing protein</fullName>
    </recommendedName>
</protein>
<proteinExistence type="inferred from homology"/>
<dbReference type="CDD" id="cd00431">
    <property type="entry name" value="cysteine_hydrolases"/>
    <property type="match status" value="1"/>
</dbReference>
<evidence type="ECO:0000256" key="1">
    <source>
        <dbReference type="ARBA" id="ARBA00006336"/>
    </source>
</evidence>
<feature type="compositionally biased region" description="Polar residues" evidence="3">
    <location>
        <begin position="360"/>
        <end position="376"/>
    </location>
</feature>
<evidence type="ECO:0000313" key="5">
    <source>
        <dbReference type="EMBL" id="KIW07621.1"/>
    </source>
</evidence>
<dbReference type="InParanoid" id="A0A0D1XXV6"/>
<dbReference type="EMBL" id="KN847532">
    <property type="protein sequence ID" value="KIW07621.1"/>
    <property type="molecule type" value="Genomic_DNA"/>
</dbReference>
<dbReference type="STRING" id="253628.A0A0D1XXV6"/>
<dbReference type="InterPro" id="IPR050272">
    <property type="entry name" value="Isochorismatase-like_hydrls"/>
</dbReference>
<feature type="compositionally biased region" description="Polar residues" evidence="3">
    <location>
        <begin position="340"/>
        <end position="352"/>
    </location>
</feature>
<name>A0A0D1XXV6_9PEZI</name>
<dbReference type="InterPro" id="IPR000868">
    <property type="entry name" value="Isochorismatase-like_dom"/>
</dbReference>
<feature type="region of interest" description="Disordered" evidence="3">
    <location>
        <begin position="96"/>
        <end position="118"/>
    </location>
</feature>
<feature type="region of interest" description="Disordered" evidence="3">
    <location>
        <begin position="340"/>
        <end position="380"/>
    </location>
</feature>
<dbReference type="PANTHER" id="PTHR43540">
    <property type="entry name" value="PEROXYUREIDOACRYLATE/UREIDOACRYLATE AMIDOHYDROLASE-RELATED"/>
    <property type="match status" value="1"/>
</dbReference>